<feature type="region of interest" description="Disordered" evidence="1">
    <location>
        <begin position="49"/>
        <end position="68"/>
    </location>
</feature>
<proteinExistence type="predicted"/>
<dbReference type="AlphaFoldDB" id="A0AAD5WL37"/>
<dbReference type="PANTHER" id="PTHR15208:SF2">
    <property type="entry name" value="RECEPTOR-BINDING CANCER ANTIGEN EXPRESSED ON SISO CELLS"/>
    <property type="match status" value="1"/>
</dbReference>
<evidence type="ECO:0000256" key="2">
    <source>
        <dbReference type="SAM" id="SignalP"/>
    </source>
</evidence>
<sequence>MNFVLMLCSRIVRLFQSLLGLIKRSLCCSRKRDNIGELPFTVVMRQAAPDDPYPSGSSASPAWDNRWSEKQSVQERIDEWRRKKMEANHSSINNTDFFDDMKPNIEKAKKVVLKSKSSRETSSGNRDLFGFTDDTRIDVPLSAQLGDLDDTEMPAWDDDIDSTLRAHLFVSNYLSRIIKLLIRILCEHSSTTKNVSVVSFYSISGMPVLISDFFLPILVSVLSPSLDCYISFL</sequence>
<dbReference type="GO" id="GO:0030141">
    <property type="term" value="C:secretory granule"/>
    <property type="evidence" value="ECO:0007669"/>
    <property type="project" value="TreeGrafter"/>
</dbReference>
<gene>
    <name evidence="3" type="ORF">KIN20_036156</name>
</gene>
<feature type="signal peptide" evidence="2">
    <location>
        <begin position="1"/>
        <end position="20"/>
    </location>
</feature>
<comment type="caution">
    <text evidence="3">The sequence shown here is derived from an EMBL/GenBank/DDBJ whole genome shotgun (WGS) entry which is preliminary data.</text>
</comment>
<dbReference type="Proteomes" id="UP001196413">
    <property type="component" value="Unassembled WGS sequence"/>
</dbReference>
<evidence type="ECO:0000313" key="4">
    <source>
        <dbReference type="Proteomes" id="UP001196413"/>
    </source>
</evidence>
<dbReference type="PANTHER" id="PTHR15208">
    <property type="entry name" value="RECEPTOR-BINDING CANCER ANTIGEN EXPRESSED ON SISO CELLS CANCER ASSOCIATED SURFACE ANTIGEN RCAS1 ESTROGEN RECEPTOR-BINDING FRAGMENT- ASSOCIATED GENE 9 PROTEIN"/>
    <property type="match status" value="1"/>
</dbReference>
<protein>
    <submittedName>
        <fullName evidence="3">Uncharacterized protein</fullName>
    </submittedName>
</protein>
<accession>A0AAD5WL37</accession>
<evidence type="ECO:0000313" key="3">
    <source>
        <dbReference type="EMBL" id="KAJ1373685.1"/>
    </source>
</evidence>
<name>A0AAD5WL37_PARTN</name>
<reference evidence="3" key="1">
    <citation type="submission" date="2021-06" db="EMBL/GenBank/DDBJ databases">
        <title>Parelaphostrongylus tenuis whole genome reference sequence.</title>
        <authorList>
            <person name="Garwood T.J."/>
            <person name="Larsen P.A."/>
            <person name="Fountain-Jones N.M."/>
            <person name="Garbe J.R."/>
            <person name="Macchietto M.G."/>
            <person name="Kania S.A."/>
            <person name="Gerhold R.W."/>
            <person name="Richards J.E."/>
            <person name="Wolf T.M."/>
        </authorList>
    </citation>
    <scope>NUCLEOTIDE SEQUENCE</scope>
    <source>
        <strain evidence="3">MNPRO001-30</strain>
        <tissue evidence="3">Meninges</tissue>
    </source>
</reference>
<keyword evidence="4" id="KW-1185">Reference proteome</keyword>
<keyword evidence="2" id="KW-0732">Signal</keyword>
<evidence type="ECO:0000256" key="1">
    <source>
        <dbReference type="SAM" id="MobiDB-lite"/>
    </source>
</evidence>
<dbReference type="InterPro" id="IPR017025">
    <property type="entry name" value="Cancer-assoc_antigen_RCAS1"/>
</dbReference>
<organism evidence="3 4">
    <name type="scientific">Parelaphostrongylus tenuis</name>
    <name type="common">Meningeal worm</name>
    <dbReference type="NCBI Taxonomy" id="148309"/>
    <lineage>
        <taxon>Eukaryota</taxon>
        <taxon>Metazoa</taxon>
        <taxon>Ecdysozoa</taxon>
        <taxon>Nematoda</taxon>
        <taxon>Chromadorea</taxon>
        <taxon>Rhabditida</taxon>
        <taxon>Rhabditina</taxon>
        <taxon>Rhabditomorpha</taxon>
        <taxon>Strongyloidea</taxon>
        <taxon>Metastrongylidae</taxon>
        <taxon>Parelaphostrongylus</taxon>
    </lineage>
</organism>
<feature type="chain" id="PRO_5041920597" evidence="2">
    <location>
        <begin position="21"/>
        <end position="233"/>
    </location>
</feature>
<dbReference type="EMBL" id="JAHQIW010007333">
    <property type="protein sequence ID" value="KAJ1373685.1"/>
    <property type="molecule type" value="Genomic_DNA"/>
</dbReference>